<organism evidence="1 2">
    <name type="scientific">Dorcoceras hygrometricum</name>
    <dbReference type="NCBI Taxonomy" id="472368"/>
    <lineage>
        <taxon>Eukaryota</taxon>
        <taxon>Viridiplantae</taxon>
        <taxon>Streptophyta</taxon>
        <taxon>Embryophyta</taxon>
        <taxon>Tracheophyta</taxon>
        <taxon>Spermatophyta</taxon>
        <taxon>Magnoliopsida</taxon>
        <taxon>eudicotyledons</taxon>
        <taxon>Gunneridae</taxon>
        <taxon>Pentapetalae</taxon>
        <taxon>asterids</taxon>
        <taxon>lamiids</taxon>
        <taxon>Lamiales</taxon>
        <taxon>Gesneriaceae</taxon>
        <taxon>Didymocarpoideae</taxon>
        <taxon>Trichosporeae</taxon>
        <taxon>Loxocarpinae</taxon>
        <taxon>Dorcoceras</taxon>
    </lineage>
</organism>
<accession>A0A2Z7AWV3</accession>
<evidence type="ECO:0000313" key="2">
    <source>
        <dbReference type="Proteomes" id="UP000250235"/>
    </source>
</evidence>
<reference evidence="1 2" key="1">
    <citation type="journal article" date="2015" name="Proc. Natl. Acad. Sci. U.S.A.">
        <title>The resurrection genome of Boea hygrometrica: A blueprint for survival of dehydration.</title>
        <authorList>
            <person name="Xiao L."/>
            <person name="Yang G."/>
            <person name="Zhang L."/>
            <person name="Yang X."/>
            <person name="Zhao S."/>
            <person name="Ji Z."/>
            <person name="Zhou Q."/>
            <person name="Hu M."/>
            <person name="Wang Y."/>
            <person name="Chen M."/>
            <person name="Xu Y."/>
            <person name="Jin H."/>
            <person name="Xiao X."/>
            <person name="Hu G."/>
            <person name="Bao F."/>
            <person name="Hu Y."/>
            <person name="Wan P."/>
            <person name="Li L."/>
            <person name="Deng X."/>
            <person name="Kuang T."/>
            <person name="Xiang C."/>
            <person name="Zhu J.K."/>
            <person name="Oliver M.J."/>
            <person name="He Y."/>
        </authorList>
    </citation>
    <scope>NUCLEOTIDE SEQUENCE [LARGE SCALE GENOMIC DNA]</scope>
    <source>
        <strain evidence="2">cv. XS01</strain>
    </source>
</reference>
<protein>
    <submittedName>
        <fullName evidence="1">Putative cyclic nucleotide-gated ion channel 20, chloroplastic</fullName>
    </submittedName>
</protein>
<dbReference type="AlphaFoldDB" id="A0A2Z7AWV3"/>
<keyword evidence="2" id="KW-1185">Reference proteome</keyword>
<gene>
    <name evidence="1" type="ORF">F511_15515</name>
</gene>
<proteinExistence type="predicted"/>
<evidence type="ECO:0000313" key="1">
    <source>
        <dbReference type="EMBL" id="KZV25818.1"/>
    </source>
</evidence>
<dbReference type="EMBL" id="KV011829">
    <property type="protein sequence ID" value="KZV25818.1"/>
    <property type="molecule type" value="Genomic_DNA"/>
</dbReference>
<sequence length="210" mass="22781">MHVTVKKNRSSRPANKLAIVSIEPLYPHSVSTGEIIGLRSSSPSAITARWSSDTNNQSVTTPMIALDLSGTTHLSAGHNVALSQARQLQFAQLASSLVSTTTAGTTSKVQKNQRTLWPKHHELSATSLAPNNDRNQRKSTGEVFECTVIIEGFTGGDDKECRVQNTLSVEQHLVYNPRVKATVLKIHISAKAKAKVPSKLNPAFSLSWLC</sequence>
<dbReference type="Proteomes" id="UP000250235">
    <property type="component" value="Unassembled WGS sequence"/>
</dbReference>
<name>A0A2Z7AWV3_9LAMI</name>